<evidence type="ECO:0008006" key="3">
    <source>
        <dbReference type="Google" id="ProtNLM"/>
    </source>
</evidence>
<reference evidence="1 2" key="1">
    <citation type="submission" date="2023-11" db="EMBL/GenBank/DDBJ databases">
        <title>Draft genome of Azohydromonas lata strain H1 (DSM1123), a polyhydroxyalkanoate producer.</title>
        <authorList>
            <person name="Traversa D."/>
            <person name="D'Addabbo P."/>
            <person name="Pazzani C."/>
            <person name="Manzari C."/>
            <person name="Chiara M."/>
            <person name="Scrascia M."/>
        </authorList>
    </citation>
    <scope>NUCLEOTIDE SEQUENCE [LARGE SCALE GENOMIC DNA]</scope>
    <source>
        <strain evidence="1 2">H1</strain>
    </source>
</reference>
<dbReference type="RefSeq" id="WP_322468876.1">
    <property type="nucleotide sequence ID" value="NZ_JAXOJX010000209.1"/>
</dbReference>
<proteinExistence type="predicted"/>
<dbReference type="Proteomes" id="UP001293718">
    <property type="component" value="Unassembled WGS sequence"/>
</dbReference>
<feature type="non-terminal residue" evidence="1">
    <location>
        <position position="163"/>
    </location>
</feature>
<protein>
    <recommendedName>
        <fullName evidence="3">Bacterial Ig-like domain-containing protein</fullName>
    </recommendedName>
</protein>
<organism evidence="1 2">
    <name type="scientific">Azohydromonas lata</name>
    <dbReference type="NCBI Taxonomy" id="45677"/>
    <lineage>
        <taxon>Bacteria</taxon>
        <taxon>Pseudomonadati</taxon>
        <taxon>Pseudomonadota</taxon>
        <taxon>Betaproteobacteria</taxon>
        <taxon>Burkholderiales</taxon>
        <taxon>Sphaerotilaceae</taxon>
        <taxon>Azohydromonas</taxon>
    </lineage>
</organism>
<accession>A0ABU5ISE9</accession>
<gene>
    <name evidence="1" type="ORF">SM757_35060</name>
</gene>
<keyword evidence="2" id="KW-1185">Reference proteome</keyword>
<name>A0ABU5ISE9_9BURK</name>
<evidence type="ECO:0000313" key="1">
    <source>
        <dbReference type="EMBL" id="MDZ5461806.1"/>
    </source>
</evidence>
<dbReference type="EMBL" id="JAXOJX010000209">
    <property type="protein sequence ID" value="MDZ5461806.1"/>
    <property type="molecule type" value="Genomic_DNA"/>
</dbReference>
<sequence>AVAATNSNGVWTATYTLVAGSIDATGRNVTATVTDDAGNTTTTADTSDATVDNVAPTVTDANVNITGAAGTGGAFKLGDTVTATWTNTAGDANADTISGVTFDFSAFGGGAAVAASNVNGVWTATYTLVADSIDATNRNVSVTVTDDAGNVTTMADTSNAVVD</sequence>
<feature type="non-terminal residue" evidence="1">
    <location>
        <position position="1"/>
    </location>
</feature>
<evidence type="ECO:0000313" key="2">
    <source>
        <dbReference type="Proteomes" id="UP001293718"/>
    </source>
</evidence>
<comment type="caution">
    <text evidence="1">The sequence shown here is derived from an EMBL/GenBank/DDBJ whole genome shotgun (WGS) entry which is preliminary data.</text>
</comment>